<feature type="domain" description="HpcH/HpaI aldolase/citrate lyase" evidence="4">
    <location>
        <begin position="19"/>
        <end position="217"/>
    </location>
</feature>
<organism evidence="5 6">
    <name type="scientific">Staphylococcus aureus (strain Mu50 / ATCC 700699)</name>
    <dbReference type="NCBI Taxonomy" id="158878"/>
    <lineage>
        <taxon>Bacteria</taxon>
        <taxon>Bacillati</taxon>
        <taxon>Bacillota</taxon>
        <taxon>Bacilli</taxon>
        <taxon>Bacillales</taxon>
        <taxon>Staphylococcaceae</taxon>
        <taxon>Staphylococcus</taxon>
    </lineage>
</organism>
<evidence type="ECO:0000259" key="4">
    <source>
        <dbReference type="Pfam" id="PF03328"/>
    </source>
</evidence>
<reference evidence="5 6" key="1">
    <citation type="journal article" date="2001" name="Lancet">
        <title>Whole genome sequencing of meticillin-resistant Staphylococcus aureus.</title>
        <authorList>
            <person name="Kuroda M."/>
            <person name="Ohta T."/>
            <person name="Uchiyama I."/>
            <person name="Baba T."/>
            <person name="Yuzawa H."/>
            <person name="Kobayashi I."/>
            <person name="Cui L."/>
            <person name="Oguchi A."/>
            <person name="Aoki K."/>
            <person name="Nagai Y."/>
            <person name="Lian J."/>
            <person name="Ito T."/>
            <person name="Kanamori M."/>
            <person name="Matsumaru H."/>
            <person name="Maruyama A."/>
            <person name="Murakami H."/>
            <person name="Hosoyama A."/>
            <person name="Mizutani-Ui Y."/>
            <person name="Takahashi N.K."/>
            <person name="Sawano T."/>
            <person name="Inoue R."/>
            <person name="Kaito C."/>
            <person name="Sekimizu K."/>
            <person name="Hirakawa H."/>
            <person name="Kuhara S."/>
            <person name="Goto S."/>
            <person name="Yabuzaki J."/>
            <person name="Kanehisa M."/>
            <person name="Yamashita A."/>
            <person name="Oshima K."/>
            <person name="Furuya K."/>
            <person name="Yoshino C."/>
            <person name="Shiba T."/>
            <person name="Hattori M."/>
            <person name="Ogasawara N."/>
            <person name="Hayashi H."/>
            <person name="Hiramatsu K."/>
        </authorList>
    </citation>
    <scope>NUCLEOTIDE SEQUENCE [LARGE SCALE GENOMIC DNA]</scope>
    <source>
        <strain evidence="6">Mu50 / ATCC 700699</strain>
    </source>
</reference>
<dbReference type="SUPFAM" id="SSF51621">
    <property type="entry name" value="Phosphoenolpyruvate/pyruvate domain"/>
    <property type="match status" value="1"/>
</dbReference>
<keyword evidence="2" id="KW-0479">Metal-binding</keyword>
<protein>
    <recommendedName>
        <fullName evidence="4">HpcH/HpaI aldolase/citrate lyase domain-containing protein</fullName>
    </recommendedName>
</protein>
<comment type="similarity">
    <text evidence="1">Belongs to the HpcH/HpaI aldolase family.</text>
</comment>
<dbReference type="InterPro" id="IPR005000">
    <property type="entry name" value="Aldolase/citrate-lyase_domain"/>
</dbReference>
<keyword evidence="3" id="KW-0456">Lyase</keyword>
<dbReference type="FunFam" id="3.20.20.60:FF:000044">
    <property type="entry name" value="HPCH/HPAI aldolase family protein"/>
    <property type="match status" value="1"/>
</dbReference>
<dbReference type="EMBL" id="BA000017">
    <property type="protein sequence ID" value="BAB56284.1"/>
    <property type="molecule type" value="Genomic_DNA"/>
</dbReference>
<gene>
    <name evidence="5" type="ordered locus">SAV0122</name>
</gene>
<dbReference type="InterPro" id="IPR040442">
    <property type="entry name" value="Pyrv_kinase-like_dom_sf"/>
</dbReference>
<dbReference type="PhylomeDB" id="A0A0H3JWV5"/>
<dbReference type="GO" id="GO:0046872">
    <property type="term" value="F:metal ion binding"/>
    <property type="evidence" value="ECO:0007669"/>
    <property type="project" value="UniProtKB-KW"/>
</dbReference>
<name>A0A0H3JWV5_STAAM</name>
<dbReference type="PANTHER" id="PTHR30502:SF0">
    <property type="entry name" value="PHOSPHOENOLPYRUVATE CARBOXYLASE FAMILY PROTEIN"/>
    <property type="match status" value="1"/>
</dbReference>
<sequence>MMQQLSLKHRLNNGDSVYGIFNSIPDPLMIEVIAASGYDFVVIDTEHVAINDETLAHLIRAAEAAHIIPIVRVTAVIDRDIIKVLDMGARGIIVPHVKDRETVEHIVKLSRYYPQGLRSLNGGRMARFGRTPLLDAMEMANEHIMVIAMIEDVEGVMAIDDIAQVEGLDMIVEGAADLSQSLGIPWQTRDDQVTSHVQHIFEVVNAHGKHFCALPREDEDIAKWQAQGVQTFILGDDRGKIYRHLSASLATSKQKGDDG</sequence>
<dbReference type="Proteomes" id="UP000002481">
    <property type="component" value="Chromosome"/>
</dbReference>
<accession>A0A0H3JWV5</accession>
<dbReference type="AlphaFoldDB" id="A0A0H3JWV5"/>
<proteinExistence type="inferred from homology"/>
<evidence type="ECO:0000256" key="2">
    <source>
        <dbReference type="ARBA" id="ARBA00022723"/>
    </source>
</evidence>
<dbReference type="Pfam" id="PF03328">
    <property type="entry name" value="HpcH_HpaI"/>
    <property type="match status" value="1"/>
</dbReference>
<dbReference type="GO" id="GO:0016832">
    <property type="term" value="F:aldehyde-lyase activity"/>
    <property type="evidence" value="ECO:0007669"/>
    <property type="project" value="TreeGrafter"/>
</dbReference>
<dbReference type="HOGENOM" id="CLU_059964_4_1_9"/>
<dbReference type="GO" id="GO:0005737">
    <property type="term" value="C:cytoplasm"/>
    <property type="evidence" value="ECO:0007669"/>
    <property type="project" value="TreeGrafter"/>
</dbReference>
<evidence type="ECO:0000313" key="5">
    <source>
        <dbReference type="EMBL" id="BAB56284.1"/>
    </source>
</evidence>
<evidence type="ECO:0000256" key="3">
    <source>
        <dbReference type="ARBA" id="ARBA00023239"/>
    </source>
</evidence>
<dbReference type="KEGG" id="sav:SAV0122"/>
<dbReference type="Gene3D" id="3.20.20.60">
    <property type="entry name" value="Phosphoenolpyruvate-binding domains"/>
    <property type="match status" value="1"/>
</dbReference>
<dbReference type="PANTHER" id="PTHR30502">
    <property type="entry name" value="2-KETO-3-DEOXY-L-RHAMNONATE ALDOLASE"/>
    <property type="match status" value="1"/>
</dbReference>
<evidence type="ECO:0000256" key="1">
    <source>
        <dbReference type="ARBA" id="ARBA00005568"/>
    </source>
</evidence>
<evidence type="ECO:0000313" key="6">
    <source>
        <dbReference type="Proteomes" id="UP000002481"/>
    </source>
</evidence>
<dbReference type="InterPro" id="IPR015813">
    <property type="entry name" value="Pyrv/PenolPyrv_kinase-like_dom"/>
</dbReference>
<dbReference type="InterPro" id="IPR050251">
    <property type="entry name" value="HpcH-HpaI_aldolase"/>
</dbReference>